<dbReference type="GO" id="GO:0046872">
    <property type="term" value="F:metal ion binding"/>
    <property type="evidence" value="ECO:0007669"/>
    <property type="project" value="UniProtKB-UniRule"/>
</dbReference>
<keyword evidence="17" id="KW-1185">Reference proteome</keyword>
<evidence type="ECO:0000313" key="17">
    <source>
        <dbReference type="Proteomes" id="UP000092698"/>
    </source>
</evidence>
<protein>
    <recommendedName>
        <fullName evidence="5 14">Adenine DNA glycosylase</fullName>
        <ecNumber evidence="4 14">3.2.2.31</ecNumber>
    </recommendedName>
</protein>
<dbReference type="GO" id="GO:0051539">
    <property type="term" value="F:4 iron, 4 sulfur cluster binding"/>
    <property type="evidence" value="ECO:0007669"/>
    <property type="project" value="UniProtKB-UniRule"/>
</dbReference>
<dbReference type="Proteomes" id="UP000092698">
    <property type="component" value="Chromosome"/>
</dbReference>
<dbReference type="KEGG" id="anh:A6F65_01240"/>
<sequence>MTSSTATRLLDWYDRHARDLPWRIPPGSDAAADPYRVWLSEVMLQQTTVAAVKPYFEKFTATWPTVEALAAAPEEDVMAAWAGLGYYSRARNLVKAARAVADRGGFPDTEAGLRELPGLGAYTAAAVAAIAFGRRAVVVDANVERVISRLFDIREPLPASRKAIRAAADTITPETRAGDFAQAMMDLGSSICTARAPKCLLCPLREDCAGYAAGEPEALPFKPPKKARPVRQGCAYWMERDGKVLLVTRQGTGMLGGMRALPDDGWSAKGDGSTEPPVAGEWHPRGTVTHGFTHFTVELAVQELSGKAPTTPKGEWWPVAEIEDAGLPTLFAKAARLVLASR</sequence>
<accession>A0A1C7D7X9</accession>
<keyword evidence="8 14" id="KW-0227">DNA damage</keyword>
<dbReference type="Gene3D" id="1.10.340.30">
    <property type="entry name" value="Hypothetical protein, domain 2"/>
    <property type="match status" value="1"/>
</dbReference>
<dbReference type="InterPro" id="IPR029119">
    <property type="entry name" value="MutY_C"/>
</dbReference>
<keyword evidence="7" id="KW-0479">Metal-binding</keyword>
<dbReference type="GO" id="GO:0006284">
    <property type="term" value="P:base-excision repair"/>
    <property type="evidence" value="ECO:0007669"/>
    <property type="project" value="UniProtKB-UniRule"/>
</dbReference>
<evidence type="ECO:0000256" key="2">
    <source>
        <dbReference type="ARBA" id="ARBA00002933"/>
    </source>
</evidence>
<keyword evidence="9 16" id="KW-0378">Hydrolase</keyword>
<keyword evidence="10 14" id="KW-0408">Iron</keyword>
<dbReference type="CDD" id="cd03431">
    <property type="entry name" value="NUDIX_DNA_Glycosylase_C-MutY"/>
    <property type="match status" value="1"/>
</dbReference>
<comment type="catalytic activity">
    <reaction evidence="1 14">
        <text>Hydrolyzes free adenine bases from 7,8-dihydro-8-oxoguanine:adenine mismatched double-stranded DNA, leaving an apurinic site.</text>
        <dbReference type="EC" id="3.2.2.31"/>
    </reaction>
</comment>
<dbReference type="FunFam" id="1.10.340.30:FF:000002">
    <property type="entry name" value="Adenine DNA glycosylase"/>
    <property type="match status" value="1"/>
</dbReference>
<reference evidence="16 17" key="1">
    <citation type="submission" date="2016-07" db="EMBL/GenBank/DDBJ databases">
        <title>Complete genome sequence of Altererythrobacter namhicola JCM 16345T, containing esterase-encoding genes.</title>
        <authorList>
            <person name="Cheng H."/>
            <person name="Wu Y.-H."/>
            <person name="Jian S.-L."/>
            <person name="Huo Y.-Y."/>
            <person name="Wang C.-S."/>
            <person name="Xu X.-W."/>
        </authorList>
    </citation>
    <scope>NUCLEOTIDE SEQUENCE [LARGE SCALE GENOMIC DNA]</scope>
    <source>
        <strain evidence="16 17">JCM 16345</strain>
    </source>
</reference>
<evidence type="ECO:0000256" key="4">
    <source>
        <dbReference type="ARBA" id="ARBA00012045"/>
    </source>
</evidence>
<keyword evidence="11" id="KW-0411">Iron-sulfur</keyword>
<dbReference type="GO" id="GO:0035485">
    <property type="term" value="F:adenine/guanine mispair binding"/>
    <property type="evidence" value="ECO:0007669"/>
    <property type="project" value="TreeGrafter"/>
</dbReference>
<name>A0A1C7D7X9_9SPHN</name>
<keyword evidence="12" id="KW-0234">DNA repair</keyword>
<dbReference type="InterPro" id="IPR003265">
    <property type="entry name" value="HhH-GPD_domain"/>
</dbReference>
<dbReference type="RefSeq" id="WP_067786853.1">
    <property type="nucleotide sequence ID" value="NZ_CP016545.1"/>
</dbReference>
<evidence type="ECO:0000256" key="10">
    <source>
        <dbReference type="ARBA" id="ARBA00023004"/>
    </source>
</evidence>
<dbReference type="CDD" id="cd00056">
    <property type="entry name" value="ENDO3c"/>
    <property type="match status" value="1"/>
</dbReference>
<dbReference type="AlphaFoldDB" id="A0A1C7D7X9"/>
<dbReference type="InterPro" id="IPR015797">
    <property type="entry name" value="NUDIX_hydrolase-like_dom_sf"/>
</dbReference>
<evidence type="ECO:0000256" key="8">
    <source>
        <dbReference type="ARBA" id="ARBA00022763"/>
    </source>
</evidence>
<dbReference type="Pfam" id="PF00730">
    <property type="entry name" value="HhH-GPD"/>
    <property type="match status" value="1"/>
</dbReference>
<evidence type="ECO:0000256" key="7">
    <source>
        <dbReference type="ARBA" id="ARBA00022723"/>
    </source>
</evidence>
<evidence type="ECO:0000256" key="1">
    <source>
        <dbReference type="ARBA" id="ARBA00000843"/>
    </source>
</evidence>
<evidence type="ECO:0000256" key="12">
    <source>
        <dbReference type="ARBA" id="ARBA00023204"/>
    </source>
</evidence>
<evidence type="ECO:0000256" key="13">
    <source>
        <dbReference type="ARBA" id="ARBA00023295"/>
    </source>
</evidence>
<dbReference type="Gene3D" id="1.10.1670.10">
    <property type="entry name" value="Helix-hairpin-Helix base-excision DNA repair enzymes (C-terminal)"/>
    <property type="match status" value="1"/>
</dbReference>
<feature type="domain" description="HhH-GPD" evidence="15">
    <location>
        <begin position="43"/>
        <end position="190"/>
    </location>
</feature>
<dbReference type="InterPro" id="IPR003651">
    <property type="entry name" value="Endonuclease3_FeS-loop_motif"/>
</dbReference>
<dbReference type="Pfam" id="PF14815">
    <property type="entry name" value="NUDIX_4"/>
    <property type="match status" value="1"/>
</dbReference>
<proteinExistence type="inferred from homology"/>
<dbReference type="InterPro" id="IPR044298">
    <property type="entry name" value="MIG/MutY"/>
</dbReference>
<dbReference type="Gene3D" id="3.90.79.10">
    <property type="entry name" value="Nucleoside Triphosphate Pyrophosphohydrolase"/>
    <property type="match status" value="1"/>
</dbReference>
<keyword evidence="13 14" id="KW-0326">Glycosidase</keyword>
<keyword evidence="6" id="KW-0004">4Fe-4S</keyword>
<gene>
    <name evidence="16" type="primary">mutY</name>
    <name evidence="16" type="ORF">A6F65_01240</name>
</gene>
<dbReference type="Pfam" id="PF10576">
    <property type="entry name" value="EndIII_4Fe-2S"/>
    <property type="match status" value="1"/>
</dbReference>
<evidence type="ECO:0000256" key="14">
    <source>
        <dbReference type="RuleBase" id="RU365096"/>
    </source>
</evidence>
<dbReference type="SMART" id="SM00478">
    <property type="entry name" value="ENDO3c"/>
    <property type="match status" value="1"/>
</dbReference>
<evidence type="ECO:0000256" key="3">
    <source>
        <dbReference type="ARBA" id="ARBA00008343"/>
    </source>
</evidence>
<comment type="cofactor">
    <cofactor evidence="14">
        <name>[4Fe-4S] cluster</name>
        <dbReference type="ChEBI" id="CHEBI:49883"/>
    </cofactor>
    <text evidence="14">Binds 1 [4Fe-4S] cluster.</text>
</comment>
<dbReference type="OrthoDB" id="9802365at2"/>
<dbReference type="EC" id="3.2.2.31" evidence="4 14"/>
<dbReference type="STRING" id="645517.A6F65_01240"/>
<dbReference type="PATRIC" id="fig|645517.4.peg.1233"/>
<evidence type="ECO:0000256" key="9">
    <source>
        <dbReference type="ARBA" id="ARBA00022801"/>
    </source>
</evidence>
<evidence type="ECO:0000259" key="15">
    <source>
        <dbReference type="SMART" id="SM00478"/>
    </source>
</evidence>
<dbReference type="PANTHER" id="PTHR42944">
    <property type="entry name" value="ADENINE DNA GLYCOSYLASE"/>
    <property type="match status" value="1"/>
</dbReference>
<dbReference type="SUPFAM" id="SSF48150">
    <property type="entry name" value="DNA-glycosylase"/>
    <property type="match status" value="1"/>
</dbReference>
<dbReference type="GO" id="GO:0006298">
    <property type="term" value="P:mismatch repair"/>
    <property type="evidence" value="ECO:0007669"/>
    <property type="project" value="TreeGrafter"/>
</dbReference>
<dbReference type="SUPFAM" id="SSF55811">
    <property type="entry name" value="Nudix"/>
    <property type="match status" value="1"/>
</dbReference>
<evidence type="ECO:0000256" key="5">
    <source>
        <dbReference type="ARBA" id="ARBA00022023"/>
    </source>
</evidence>
<evidence type="ECO:0000256" key="6">
    <source>
        <dbReference type="ARBA" id="ARBA00022485"/>
    </source>
</evidence>
<dbReference type="InterPro" id="IPR011257">
    <property type="entry name" value="DNA_glycosylase"/>
</dbReference>
<dbReference type="GO" id="GO:0000701">
    <property type="term" value="F:purine-specific mismatch base pair DNA N-glycosylase activity"/>
    <property type="evidence" value="ECO:0007669"/>
    <property type="project" value="UniProtKB-EC"/>
</dbReference>
<evidence type="ECO:0000313" key="16">
    <source>
        <dbReference type="EMBL" id="ANU07547.1"/>
    </source>
</evidence>
<comment type="function">
    <text evidence="2">Adenine glycosylase active on G-A mispairs. MutY also corrects error-prone DNA synthesis past GO lesions which are due to the oxidatively damaged form of guanine: 7,8-dihydro-8-oxoguanine (8-oxo-dGTP).</text>
</comment>
<comment type="similarity">
    <text evidence="3 14">Belongs to the Nth/MutY family.</text>
</comment>
<dbReference type="EMBL" id="CP016545">
    <property type="protein sequence ID" value="ANU07547.1"/>
    <property type="molecule type" value="Genomic_DNA"/>
</dbReference>
<dbReference type="GO" id="GO:0034039">
    <property type="term" value="F:8-oxo-7,8-dihydroguanine DNA N-glycosylase activity"/>
    <property type="evidence" value="ECO:0007669"/>
    <property type="project" value="TreeGrafter"/>
</dbReference>
<organism evidence="16 17">
    <name type="scientific">Paraurantiacibacter namhicola</name>
    <dbReference type="NCBI Taxonomy" id="645517"/>
    <lineage>
        <taxon>Bacteria</taxon>
        <taxon>Pseudomonadati</taxon>
        <taxon>Pseudomonadota</taxon>
        <taxon>Alphaproteobacteria</taxon>
        <taxon>Sphingomonadales</taxon>
        <taxon>Erythrobacteraceae</taxon>
        <taxon>Paraurantiacibacter</taxon>
    </lineage>
</organism>
<evidence type="ECO:0000256" key="11">
    <source>
        <dbReference type="ARBA" id="ARBA00023014"/>
    </source>
</evidence>
<dbReference type="GO" id="GO:0032357">
    <property type="term" value="F:oxidized purine DNA binding"/>
    <property type="evidence" value="ECO:0007669"/>
    <property type="project" value="TreeGrafter"/>
</dbReference>
<dbReference type="InterPro" id="IPR023170">
    <property type="entry name" value="HhH_base_excis_C"/>
</dbReference>
<dbReference type="SMART" id="SM00525">
    <property type="entry name" value="FES"/>
    <property type="match status" value="1"/>
</dbReference>
<dbReference type="PANTHER" id="PTHR42944:SF1">
    <property type="entry name" value="ADENINE DNA GLYCOSYLASE"/>
    <property type="match status" value="1"/>
</dbReference>